<evidence type="ECO:0000313" key="3">
    <source>
        <dbReference type="EMBL" id="GFR32375.1"/>
    </source>
</evidence>
<evidence type="ECO:0000256" key="2">
    <source>
        <dbReference type="SAM" id="Phobius"/>
    </source>
</evidence>
<accession>A0A8X6I1A6</accession>
<dbReference type="EMBL" id="BMAO01039567">
    <property type="protein sequence ID" value="GFR32375.1"/>
    <property type="molecule type" value="Genomic_DNA"/>
</dbReference>
<keyword evidence="4" id="KW-1185">Reference proteome</keyword>
<gene>
    <name evidence="3" type="ORF">TNCT_296761</name>
</gene>
<organism evidence="3 4">
    <name type="scientific">Trichonephila clavata</name>
    <name type="common">Joro spider</name>
    <name type="synonym">Nephila clavata</name>
    <dbReference type="NCBI Taxonomy" id="2740835"/>
    <lineage>
        <taxon>Eukaryota</taxon>
        <taxon>Metazoa</taxon>
        <taxon>Ecdysozoa</taxon>
        <taxon>Arthropoda</taxon>
        <taxon>Chelicerata</taxon>
        <taxon>Arachnida</taxon>
        <taxon>Araneae</taxon>
        <taxon>Araneomorphae</taxon>
        <taxon>Entelegynae</taxon>
        <taxon>Araneoidea</taxon>
        <taxon>Nephilidae</taxon>
        <taxon>Trichonephila</taxon>
    </lineage>
</organism>
<comment type="caution">
    <text evidence="3">The sequence shown here is derived from an EMBL/GenBank/DDBJ whole genome shotgun (WGS) entry which is preliminary data.</text>
</comment>
<keyword evidence="2" id="KW-0472">Membrane</keyword>
<feature type="transmembrane region" description="Helical" evidence="2">
    <location>
        <begin position="34"/>
        <end position="51"/>
    </location>
</feature>
<dbReference type="Proteomes" id="UP000887116">
    <property type="component" value="Unassembled WGS sequence"/>
</dbReference>
<proteinExistence type="predicted"/>
<name>A0A8X6I1A6_TRICU</name>
<sequence>MSRRPMHQHTSARESNGISTAHGDHRPVRQLPELRWQCVLAAVLYVAAFASRSMFLQFVISNQTALPAMAPAHETDTWLSSMLKSRLRNGGLSLIDWQPAAITAESSKLMFCMLIIGCTVASVTAVRPCLELRHISGVVWCFIAFSRIATFHRETALKIQRFSGRQNRDPTGGLLKIQNADHSLMMAMRLARWWQR</sequence>
<dbReference type="AlphaFoldDB" id="A0A8X6I1A6"/>
<evidence type="ECO:0000313" key="4">
    <source>
        <dbReference type="Proteomes" id="UP000887116"/>
    </source>
</evidence>
<evidence type="ECO:0000256" key="1">
    <source>
        <dbReference type="SAM" id="MobiDB-lite"/>
    </source>
</evidence>
<protein>
    <submittedName>
        <fullName evidence="3">Uncharacterized protein</fullName>
    </submittedName>
</protein>
<keyword evidence="2" id="KW-0812">Transmembrane</keyword>
<feature type="region of interest" description="Disordered" evidence="1">
    <location>
        <begin position="1"/>
        <end position="24"/>
    </location>
</feature>
<reference evidence="3" key="1">
    <citation type="submission" date="2020-07" db="EMBL/GenBank/DDBJ databases">
        <title>Multicomponent nature underlies the extraordinary mechanical properties of spider dragline silk.</title>
        <authorList>
            <person name="Kono N."/>
            <person name="Nakamura H."/>
            <person name="Mori M."/>
            <person name="Yoshida Y."/>
            <person name="Ohtoshi R."/>
            <person name="Malay A.D."/>
            <person name="Moran D.A.P."/>
            <person name="Tomita M."/>
            <person name="Numata K."/>
            <person name="Arakawa K."/>
        </authorList>
    </citation>
    <scope>NUCLEOTIDE SEQUENCE</scope>
</reference>
<keyword evidence="2" id="KW-1133">Transmembrane helix</keyword>